<sequence>MNKISILALMVFVSCNGSTGSKKVQYESRKTYGDFEGDQYHLVCYSSLKDVVYESRSDALKGNFYSSVVYKDTMKLSRRDMDRIANNFYRYRIDQIEGLKYIEKAAITPSVFSTIVVFKNNIRVAELNVASDGEGPVRAFNDSVSKILLQQPEYKFVKDTIARLYQKRPRMLL</sequence>
<organism evidence="1 2">
    <name type="scientific">Dyadobacter chenwenxiniae</name>
    <dbReference type="NCBI Taxonomy" id="2906456"/>
    <lineage>
        <taxon>Bacteria</taxon>
        <taxon>Pseudomonadati</taxon>
        <taxon>Bacteroidota</taxon>
        <taxon>Cytophagia</taxon>
        <taxon>Cytophagales</taxon>
        <taxon>Spirosomataceae</taxon>
        <taxon>Dyadobacter</taxon>
    </lineage>
</organism>
<dbReference type="PROSITE" id="PS51257">
    <property type="entry name" value="PROKAR_LIPOPROTEIN"/>
    <property type="match status" value="1"/>
</dbReference>
<dbReference type="RefSeq" id="WP_234653175.1">
    <property type="nucleotide sequence ID" value="NZ_CP094997.1"/>
</dbReference>
<gene>
    <name evidence="1" type="ORF">LXM26_02940</name>
</gene>
<reference evidence="1" key="1">
    <citation type="submission" date="2021-12" db="EMBL/GenBank/DDBJ databases">
        <title>Novel species in genus Dyadobacter.</title>
        <authorList>
            <person name="Ma C."/>
        </authorList>
    </citation>
    <scope>NUCLEOTIDE SEQUENCE</scope>
    <source>
        <strain evidence="1">LJ419</strain>
    </source>
</reference>
<dbReference type="EMBL" id="JAJTTC010000001">
    <property type="protein sequence ID" value="MCF0060432.1"/>
    <property type="molecule type" value="Genomic_DNA"/>
</dbReference>
<keyword evidence="2" id="KW-1185">Reference proteome</keyword>
<evidence type="ECO:0000313" key="1">
    <source>
        <dbReference type="EMBL" id="MCF0060432.1"/>
    </source>
</evidence>
<dbReference type="Proteomes" id="UP001139000">
    <property type="component" value="Unassembled WGS sequence"/>
</dbReference>
<dbReference type="AlphaFoldDB" id="A0A9X1TCS5"/>
<comment type="caution">
    <text evidence="1">The sequence shown here is derived from an EMBL/GenBank/DDBJ whole genome shotgun (WGS) entry which is preliminary data.</text>
</comment>
<accession>A0A9X1TCS5</accession>
<protein>
    <submittedName>
        <fullName evidence="1">Uncharacterized protein</fullName>
    </submittedName>
</protein>
<name>A0A9X1TCS5_9BACT</name>
<proteinExistence type="predicted"/>
<evidence type="ECO:0000313" key="2">
    <source>
        <dbReference type="Proteomes" id="UP001139000"/>
    </source>
</evidence>